<dbReference type="InterPro" id="IPR038404">
    <property type="entry name" value="TRAP_DctP_sf"/>
</dbReference>
<evidence type="ECO:0000313" key="6">
    <source>
        <dbReference type="Proteomes" id="UP000242133"/>
    </source>
</evidence>
<evidence type="ECO:0000256" key="1">
    <source>
        <dbReference type="ARBA" id="ARBA00009023"/>
    </source>
</evidence>
<dbReference type="PANTHER" id="PTHR33376">
    <property type="match status" value="1"/>
</dbReference>
<sequence>MTIKPKFSALLTSCTLAATLSLPIAPTAQADDNFILAQAMNTDHIFHAASEQFITELKSGKSNYEVEYHPGGDLGDWTSLFEQTVQGAIPMTITYGASEFDPRLDLTWLGYVVDSWDSAREVYGPGGPMVDVYNRILEDNDLISLGIIPTGFGSITMRKGIGKVPTNFPEDAKGIKIRVVPTPLGVERFKNLGFSAVPMPLAEVYTSLQLGTVDARAFGASVEIWQMRDVLESYILTRDYFEHAFWLVNRDWWESLPEKERNAIQSAADATLNSVWDMAQNIDEEYLVKVRDHGINVVELTPEQMQKAKNSLYTHEWPYMEEIVGADIMQMMRKIAAIN</sequence>
<dbReference type="Pfam" id="PF03480">
    <property type="entry name" value="DctP"/>
    <property type="match status" value="1"/>
</dbReference>
<comment type="caution">
    <text evidence="5">The sequence shown here is derived from an EMBL/GenBank/DDBJ whole genome shotgun (WGS) entry which is preliminary data.</text>
</comment>
<proteinExistence type="inferred from homology"/>
<dbReference type="NCBIfam" id="NF037995">
    <property type="entry name" value="TRAP_S1"/>
    <property type="match status" value="1"/>
</dbReference>
<evidence type="ECO:0000313" key="5">
    <source>
        <dbReference type="EMBL" id="PSL14955.1"/>
    </source>
</evidence>
<protein>
    <submittedName>
        <fullName evidence="5">TRAP-type C4-dicarboxylate transport system substrate-binding protein</fullName>
    </submittedName>
</protein>
<evidence type="ECO:0000256" key="4">
    <source>
        <dbReference type="SAM" id="SignalP"/>
    </source>
</evidence>
<dbReference type="Proteomes" id="UP000242133">
    <property type="component" value="Unassembled WGS sequence"/>
</dbReference>
<evidence type="ECO:0000256" key="3">
    <source>
        <dbReference type="ARBA" id="ARBA00022729"/>
    </source>
</evidence>
<dbReference type="AlphaFoldDB" id="A0A2P8EZR8"/>
<organism evidence="5 6">
    <name type="scientific">Marinobacterium halophilum</name>
    <dbReference type="NCBI Taxonomy" id="267374"/>
    <lineage>
        <taxon>Bacteria</taxon>
        <taxon>Pseudomonadati</taxon>
        <taxon>Pseudomonadota</taxon>
        <taxon>Gammaproteobacteria</taxon>
        <taxon>Oceanospirillales</taxon>
        <taxon>Oceanospirillaceae</taxon>
        <taxon>Marinobacterium</taxon>
    </lineage>
</organism>
<evidence type="ECO:0000256" key="2">
    <source>
        <dbReference type="ARBA" id="ARBA00022448"/>
    </source>
</evidence>
<keyword evidence="2" id="KW-0813">Transport</keyword>
<reference evidence="5 6" key="1">
    <citation type="submission" date="2018-03" db="EMBL/GenBank/DDBJ databases">
        <title>Genomic Encyclopedia of Archaeal and Bacterial Type Strains, Phase II (KMG-II): from individual species to whole genera.</title>
        <authorList>
            <person name="Goeker M."/>
        </authorList>
    </citation>
    <scope>NUCLEOTIDE SEQUENCE [LARGE SCALE GENOMIC DNA]</scope>
    <source>
        <strain evidence="5 6">DSM 17586</strain>
    </source>
</reference>
<name>A0A2P8EZR8_9GAMM</name>
<dbReference type="EMBL" id="PYGI01000006">
    <property type="protein sequence ID" value="PSL14955.1"/>
    <property type="molecule type" value="Genomic_DNA"/>
</dbReference>
<dbReference type="RefSeq" id="WP_106591168.1">
    <property type="nucleotide sequence ID" value="NZ_PYGI01000006.1"/>
</dbReference>
<feature type="chain" id="PRO_5015167634" evidence="4">
    <location>
        <begin position="31"/>
        <end position="339"/>
    </location>
</feature>
<dbReference type="OrthoDB" id="8690069at2"/>
<gene>
    <name evidence="5" type="ORF">CLV44_106135</name>
</gene>
<dbReference type="Gene3D" id="3.40.190.170">
    <property type="entry name" value="Bacterial extracellular solute-binding protein, family 7"/>
    <property type="match status" value="1"/>
</dbReference>
<accession>A0A2P8EZR8</accession>
<comment type="similarity">
    <text evidence="1">Belongs to the bacterial solute-binding protein 7 family.</text>
</comment>
<feature type="signal peptide" evidence="4">
    <location>
        <begin position="1"/>
        <end position="30"/>
    </location>
</feature>
<keyword evidence="6" id="KW-1185">Reference proteome</keyword>
<dbReference type="InterPro" id="IPR018389">
    <property type="entry name" value="DctP_fam"/>
</dbReference>
<dbReference type="GO" id="GO:0055085">
    <property type="term" value="P:transmembrane transport"/>
    <property type="evidence" value="ECO:0007669"/>
    <property type="project" value="InterPro"/>
</dbReference>
<dbReference type="PANTHER" id="PTHR33376:SF7">
    <property type="entry name" value="C4-DICARBOXYLATE-BINDING PROTEIN DCTB"/>
    <property type="match status" value="1"/>
</dbReference>
<keyword evidence="3 4" id="KW-0732">Signal</keyword>